<keyword evidence="9" id="KW-0762">Sugar transport</keyword>
<organism evidence="9 10">
    <name type="scientific">Thermobacillus xylanilyticus</name>
    <dbReference type="NCBI Taxonomy" id="76633"/>
    <lineage>
        <taxon>Bacteria</taxon>
        <taxon>Bacillati</taxon>
        <taxon>Bacillota</taxon>
        <taxon>Bacilli</taxon>
        <taxon>Bacillales</taxon>
        <taxon>Paenibacillaceae</taxon>
        <taxon>Thermobacillus</taxon>
    </lineage>
</organism>
<keyword evidence="3" id="KW-1003">Cell membrane</keyword>
<dbReference type="PROSITE" id="PS50928">
    <property type="entry name" value="ABC_TM1"/>
    <property type="match status" value="1"/>
</dbReference>
<dbReference type="RefSeq" id="WP_213484429.1">
    <property type="nucleotide sequence ID" value="NZ_CAJRAY010000043.1"/>
</dbReference>
<dbReference type="CDD" id="cd06261">
    <property type="entry name" value="TM_PBP2"/>
    <property type="match status" value="1"/>
</dbReference>
<comment type="subcellular location">
    <subcellularLocation>
        <location evidence="1 7">Cell membrane</location>
        <topology evidence="1 7">Multi-pass membrane protein</topology>
    </subcellularLocation>
</comment>
<comment type="caution">
    <text evidence="9">The sequence shown here is derived from an EMBL/GenBank/DDBJ whole genome shotgun (WGS) entry which is preliminary data.</text>
</comment>
<keyword evidence="6 7" id="KW-0472">Membrane</keyword>
<evidence type="ECO:0000256" key="4">
    <source>
        <dbReference type="ARBA" id="ARBA00022692"/>
    </source>
</evidence>
<keyword evidence="5 7" id="KW-1133">Transmembrane helix</keyword>
<protein>
    <submittedName>
        <fullName evidence="9">Sugar transport system (Permease) (Binding protein dependent transporter)</fullName>
    </submittedName>
</protein>
<dbReference type="SUPFAM" id="SSF161098">
    <property type="entry name" value="MetI-like"/>
    <property type="match status" value="1"/>
</dbReference>
<keyword evidence="4 7" id="KW-0812">Transmembrane</keyword>
<evidence type="ECO:0000313" key="10">
    <source>
        <dbReference type="Proteomes" id="UP000681526"/>
    </source>
</evidence>
<dbReference type="InterPro" id="IPR000515">
    <property type="entry name" value="MetI-like"/>
</dbReference>
<feature type="transmembrane region" description="Helical" evidence="7">
    <location>
        <begin position="123"/>
        <end position="144"/>
    </location>
</feature>
<feature type="transmembrane region" description="Helical" evidence="7">
    <location>
        <begin position="91"/>
        <end position="111"/>
    </location>
</feature>
<feature type="domain" description="ABC transmembrane type-1" evidence="8">
    <location>
        <begin position="86"/>
        <end position="298"/>
    </location>
</feature>
<evidence type="ECO:0000256" key="3">
    <source>
        <dbReference type="ARBA" id="ARBA00022475"/>
    </source>
</evidence>
<dbReference type="InterPro" id="IPR035906">
    <property type="entry name" value="MetI-like_sf"/>
</dbReference>
<evidence type="ECO:0000256" key="2">
    <source>
        <dbReference type="ARBA" id="ARBA00022448"/>
    </source>
</evidence>
<dbReference type="PANTHER" id="PTHR30193">
    <property type="entry name" value="ABC TRANSPORTER PERMEASE PROTEIN"/>
    <property type="match status" value="1"/>
</dbReference>
<proteinExistence type="inferred from homology"/>
<evidence type="ECO:0000259" key="8">
    <source>
        <dbReference type="PROSITE" id="PS50928"/>
    </source>
</evidence>
<dbReference type="EMBL" id="CAJRAY010000043">
    <property type="protein sequence ID" value="CAG5086127.1"/>
    <property type="molecule type" value="Genomic_DNA"/>
</dbReference>
<evidence type="ECO:0000256" key="6">
    <source>
        <dbReference type="ARBA" id="ARBA00023136"/>
    </source>
</evidence>
<accession>A0ABN7S0X2</accession>
<feature type="transmembrane region" description="Helical" evidence="7">
    <location>
        <begin position="248"/>
        <end position="268"/>
    </location>
</feature>
<keyword evidence="2 7" id="KW-0813">Transport</keyword>
<reference evidence="9 10" key="1">
    <citation type="submission" date="2021-04" db="EMBL/GenBank/DDBJ databases">
        <authorList>
            <person name="Rakotoarivonina H."/>
        </authorList>
    </citation>
    <scope>NUCLEOTIDE SEQUENCE [LARGE SCALE GENOMIC DNA]</scope>
    <source>
        <strain evidence="9 10">XE</strain>
    </source>
</reference>
<feature type="transmembrane region" description="Helical" evidence="7">
    <location>
        <begin position="219"/>
        <end position="241"/>
    </location>
</feature>
<dbReference type="Proteomes" id="UP000681526">
    <property type="component" value="Unassembled WGS sequence"/>
</dbReference>
<dbReference type="SUPFAM" id="SSF160964">
    <property type="entry name" value="MalF N-terminal region-like"/>
    <property type="match status" value="1"/>
</dbReference>
<keyword evidence="10" id="KW-1185">Reference proteome</keyword>
<comment type="similarity">
    <text evidence="7">Belongs to the binding-protein-dependent transport system permease family.</text>
</comment>
<evidence type="ECO:0000256" key="5">
    <source>
        <dbReference type="ARBA" id="ARBA00022989"/>
    </source>
</evidence>
<dbReference type="InterPro" id="IPR051393">
    <property type="entry name" value="ABC_transporter_permease"/>
</dbReference>
<dbReference type="PANTHER" id="PTHR30193:SF37">
    <property type="entry name" value="INNER MEMBRANE ABC TRANSPORTER PERMEASE PROTEIN YCJO"/>
    <property type="match status" value="1"/>
</dbReference>
<sequence>MEAQTSAAVKTRPAKRKRRLLYRSEMRWGYLFIAPPFIGVFVFLLYPLLNSLYMSLTNFNFGQPAEFIGLDNYKRALADDPLVWKTLWNTFYAALGVPLGMIAALFAALLLDRKLRGRHFFRMLFFLPTICSVVALAMVWRWIFNADFGLLNYYLGVIGIDAPAWLIDQTWAMPAMIIQGVWGGLGVSIILYLAALGNVPTSLYEAATVDGANGWQKFIHITVPGISPVTFFILITSLIGALQDFPRFQLLTGGGPNYSTTTIVYYLYTVAFQYSEMGYASALAWILGIIIMLIIVINFVFSKRWVHYN</sequence>
<feature type="transmembrane region" description="Helical" evidence="7">
    <location>
        <begin position="280"/>
        <end position="301"/>
    </location>
</feature>
<gene>
    <name evidence="9" type="primary">txxe 1621</name>
    <name evidence="9" type="ORF">TXXE_09560</name>
</gene>
<feature type="transmembrane region" description="Helical" evidence="7">
    <location>
        <begin position="28"/>
        <end position="49"/>
    </location>
</feature>
<name>A0ABN7S0X2_THEXY</name>
<dbReference type="Gene3D" id="1.10.3720.10">
    <property type="entry name" value="MetI-like"/>
    <property type="match status" value="1"/>
</dbReference>
<dbReference type="Pfam" id="PF00528">
    <property type="entry name" value="BPD_transp_1"/>
    <property type="match status" value="1"/>
</dbReference>
<evidence type="ECO:0000256" key="1">
    <source>
        <dbReference type="ARBA" id="ARBA00004651"/>
    </source>
</evidence>
<evidence type="ECO:0000256" key="7">
    <source>
        <dbReference type="RuleBase" id="RU363032"/>
    </source>
</evidence>
<feature type="transmembrane region" description="Helical" evidence="7">
    <location>
        <begin position="180"/>
        <end position="199"/>
    </location>
</feature>
<evidence type="ECO:0000313" key="9">
    <source>
        <dbReference type="EMBL" id="CAG5086127.1"/>
    </source>
</evidence>